<dbReference type="EMBL" id="PXYT01000035">
    <property type="protein sequence ID" value="PSR26548.1"/>
    <property type="molecule type" value="Genomic_DNA"/>
</dbReference>
<feature type="transmembrane region" description="Helical" evidence="1">
    <location>
        <begin position="41"/>
        <end position="67"/>
    </location>
</feature>
<keyword evidence="1" id="KW-0812">Transmembrane</keyword>
<name>A0A2T2WWD6_9FIRM</name>
<reference evidence="2 3" key="1">
    <citation type="journal article" date="2014" name="BMC Genomics">
        <title>Comparison of environmental and isolate Sulfobacillus genomes reveals diverse carbon, sulfur, nitrogen, and hydrogen metabolisms.</title>
        <authorList>
            <person name="Justice N.B."/>
            <person name="Norman A."/>
            <person name="Brown C.T."/>
            <person name="Singh A."/>
            <person name="Thomas B.C."/>
            <person name="Banfield J.F."/>
        </authorList>
    </citation>
    <scope>NUCLEOTIDE SEQUENCE [LARGE SCALE GENOMIC DNA]</scope>
    <source>
        <strain evidence="2">AMDSBA1</strain>
    </source>
</reference>
<feature type="transmembrane region" description="Helical" evidence="1">
    <location>
        <begin position="120"/>
        <end position="139"/>
    </location>
</feature>
<accession>A0A2T2WWD6</accession>
<keyword evidence="1" id="KW-0472">Membrane</keyword>
<dbReference type="PANTHER" id="PTHR37692">
    <property type="entry name" value="HYPOTHETICAL MEMBRANE SPANNING PROTEIN"/>
    <property type="match status" value="1"/>
</dbReference>
<evidence type="ECO:0000313" key="2">
    <source>
        <dbReference type="EMBL" id="PSR26548.1"/>
    </source>
</evidence>
<feature type="transmembrane region" description="Helical" evidence="1">
    <location>
        <begin position="6"/>
        <end position="29"/>
    </location>
</feature>
<comment type="caution">
    <text evidence="2">The sequence shown here is derived from an EMBL/GenBank/DDBJ whole genome shotgun (WGS) entry which is preliminary data.</text>
</comment>
<protein>
    <submittedName>
        <fullName evidence="2">DUF420 domain-containing protein</fullName>
    </submittedName>
</protein>
<dbReference type="Pfam" id="PF04238">
    <property type="entry name" value="DUF420"/>
    <property type="match status" value="1"/>
</dbReference>
<keyword evidence="1" id="KW-1133">Transmembrane helix</keyword>
<evidence type="ECO:0000313" key="3">
    <source>
        <dbReference type="Proteomes" id="UP000242699"/>
    </source>
</evidence>
<gene>
    <name evidence="2" type="ORF">C7B43_13680</name>
</gene>
<dbReference type="PANTHER" id="PTHR37692:SF1">
    <property type="entry name" value="DUF420 DOMAIN-CONTAINING PROTEIN"/>
    <property type="match status" value="1"/>
</dbReference>
<organism evidence="2 3">
    <name type="scientific">Sulfobacillus benefaciens</name>
    <dbReference type="NCBI Taxonomy" id="453960"/>
    <lineage>
        <taxon>Bacteria</taxon>
        <taxon>Bacillati</taxon>
        <taxon>Bacillota</taxon>
        <taxon>Clostridia</taxon>
        <taxon>Eubacteriales</taxon>
        <taxon>Clostridiales Family XVII. Incertae Sedis</taxon>
        <taxon>Sulfobacillus</taxon>
    </lineage>
</organism>
<dbReference type="AlphaFoldDB" id="A0A2T2WWD6"/>
<proteinExistence type="predicted"/>
<feature type="transmembrane region" description="Helical" evidence="1">
    <location>
        <begin position="79"/>
        <end position="99"/>
    </location>
</feature>
<sequence length="156" mass="17206">MGIAGYWGLVNEVLMIASAVVVACGWYFIRHKRIDIHRKFMLTGVSLGAAFFVSYLLSTLVIGDTYFGGPKKYKAPYQAFLQIHVLLATAAAIMGVITLRRALKGRFNQHRKIAPWTATFWFVAAATGLGVFLLLFVIFPPGPTTGNLIQILTGQR</sequence>
<dbReference type="Proteomes" id="UP000242699">
    <property type="component" value="Unassembled WGS sequence"/>
</dbReference>
<evidence type="ECO:0000256" key="1">
    <source>
        <dbReference type="SAM" id="Phobius"/>
    </source>
</evidence>
<dbReference type="InterPro" id="IPR007352">
    <property type="entry name" value="DUF420"/>
</dbReference>